<comment type="function">
    <text evidence="17">Catalyzes the dehydration of the S-form of NAD(P)HX at the expense of ADP, which is converted to AMP. Together with NAD(P)HX epimerase, which catalyzes the epimerization of the S- and R-forms, the enzyme allows the repair of both epimers of NAD(P)HX, a damaged form of NAD(P)H that is a result of enzymatic or heat-dependent hydration.</text>
</comment>
<comment type="similarity">
    <text evidence="3 19">In the N-terminal section; belongs to the NnrE/AIBP family.</text>
</comment>
<dbReference type="PANTHER" id="PTHR12592:SF0">
    <property type="entry name" value="ATP-DEPENDENT (S)-NAD(P)H-HYDRATE DEHYDRATASE"/>
    <property type="match status" value="1"/>
</dbReference>
<sequence>MSRTLMAIDETLLVSPRTMGKIDQAAAESGIDSFGLMQKAGAHVAAVLLSHFPEVQRAVILCGPGNNGGDGHVAGGLLAASGVEAVRFGMEPKPGGDAARARQAYPGKLLPLEDWQPRDGDVIVDALFGAGLDRPVAASIAALIERAQHAGTPVIAVDLPSGLSGRTGEPTGACFAASHTVTFAALKPGHLLMPGRTLCGQMHLCDIGIPARLIRSDDAMWKNDPGLYASKRPLTDAGQHKYGRGHLVVFSGPLSATGAARLSATAGLNSGAGLVTIANPPGATLALASHLTAIMQHPVRDEAELETWLSDKRLSAFVLGPGFGDLEKARSYTARVAATGRPVVLDADGLTAFASETDLLAKLFAGEARLVLTPHEGEFRRLCGDLADDPSLSKIDRARGAASRFNAVMVYKGADTVIAAPDGRAAVNADAPAWLATAGSGDVLAGIIGSLLSQGMPAFEAACAGVALHGEAAIRAGRGMNAEDLAGHIEPL</sequence>
<evidence type="ECO:0000256" key="17">
    <source>
        <dbReference type="HAMAP-Rule" id="MF_01965"/>
    </source>
</evidence>
<keyword evidence="9 18" id="KW-0630">Potassium</keyword>
<dbReference type="GO" id="GO:0016301">
    <property type="term" value="F:kinase activity"/>
    <property type="evidence" value="ECO:0007669"/>
    <property type="project" value="UniProtKB-KW"/>
</dbReference>
<evidence type="ECO:0000259" key="21">
    <source>
        <dbReference type="PROSITE" id="PS51385"/>
    </source>
</evidence>
<dbReference type="AlphaFoldDB" id="A0A286HKK1"/>
<dbReference type="EC" id="4.2.1.136" evidence="19"/>
<evidence type="ECO:0000256" key="1">
    <source>
        <dbReference type="ARBA" id="ARBA00000013"/>
    </source>
</evidence>
<keyword evidence="12 17" id="KW-0456">Lyase</keyword>
<feature type="binding site" evidence="18">
    <location>
        <position position="158"/>
    </location>
    <ligand>
        <name>(6S)-NADPHX</name>
        <dbReference type="ChEBI" id="CHEBI:64076"/>
    </ligand>
</feature>
<dbReference type="HAMAP" id="MF_01966">
    <property type="entry name" value="NADHX_epimerase"/>
    <property type="match status" value="1"/>
</dbReference>
<dbReference type="CDD" id="cd01171">
    <property type="entry name" value="YXKO-related"/>
    <property type="match status" value="1"/>
</dbReference>
<feature type="binding site" evidence="17">
    <location>
        <position position="441"/>
    </location>
    <ligand>
        <name>AMP</name>
        <dbReference type="ChEBI" id="CHEBI:456215"/>
    </ligand>
</feature>
<gene>
    <name evidence="17" type="primary">nnrD</name>
    <name evidence="18" type="synonym">nnrE</name>
    <name evidence="22" type="ORF">SAMN05877838_0019</name>
</gene>
<keyword evidence="8 17" id="KW-0521">NADP</keyword>
<dbReference type="GO" id="GO:0005524">
    <property type="term" value="F:ATP binding"/>
    <property type="evidence" value="ECO:0007669"/>
    <property type="project" value="UniProtKB-UniRule"/>
</dbReference>
<dbReference type="InterPro" id="IPR017953">
    <property type="entry name" value="Carbohydrate_kinase_pred_CS"/>
</dbReference>
<dbReference type="SUPFAM" id="SSF64153">
    <property type="entry name" value="YjeF N-terminal domain-like"/>
    <property type="match status" value="1"/>
</dbReference>
<comment type="subunit">
    <text evidence="17">Homotetramer.</text>
</comment>
<feature type="binding site" evidence="18">
    <location>
        <begin position="129"/>
        <end position="135"/>
    </location>
    <ligand>
        <name>(6S)-NADPHX</name>
        <dbReference type="ChEBI" id="CHEBI:64076"/>
    </ligand>
</feature>
<evidence type="ECO:0000256" key="11">
    <source>
        <dbReference type="ARBA" id="ARBA00023235"/>
    </source>
</evidence>
<dbReference type="InterPro" id="IPR000631">
    <property type="entry name" value="CARKD"/>
</dbReference>
<keyword evidence="22" id="KW-0808">Transferase</keyword>
<feature type="binding site" evidence="17">
    <location>
        <begin position="412"/>
        <end position="416"/>
    </location>
    <ligand>
        <name>AMP</name>
        <dbReference type="ChEBI" id="CHEBI:456215"/>
    </ligand>
</feature>
<feature type="binding site" evidence="17">
    <location>
        <position position="375"/>
    </location>
    <ligand>
        <name>(6S)-NADPHX</name>
        <dbReference type="ChEBI" id="CHEBI:64076"/>
    </ligand>
</feature>
<feature type="binding site" evidence="17">
    <location>
        <position position="442"/>
    </location>
    <ligand>
        <name>(6S)-NADPHX</name>
        <dbReference type="ChEBI" id="CHEBI:64076"/>
    </ligand>
</feature>
<feature type="binding site" evidence="18">
    <location>
        <position position="67"/>
    </location>
    <ligand>
        <name>K(+)</name>
        <dbReference type="ChEBI" id="CHEBI:29103"/>
    </ligand>
</feature>
<evidence type="ECO:0000256" key="15">
    <source>
        <dbReference type="ARBA" id="ARBA00048238"/>
    </source>
</evidence>
<keyword evidence="7 17" id="KW-0067">ATP-binding</keyword>
<dbReference type="RefSeq" id="WP_244577726.1">
    <property type="nucleotide sequence ID" value="NZ_OCPC01000001.1"/>
</dbReference>
<dbReference type="EMBL" id="OCPC01000001">
    <property type="protein sequence ID" value="SOE08308.1"/>
    <property type="molecule type" value="Genomic_DNA"/>
</dbReference>
<name>A0A286HKK1_9HYPH</name>
<evidence type="ECO:0000256" key="12">
    <source>
        <dbReference type="ARBA" id="ARBA00023239"/>
    </source>
</evidence>
<keyword evidence="11 18" id="KW-0413">Isomerase</keyword>
<protein>
    <recommendedName>
        <fullName evidence="19">Bifunctional NAD(P)H-hydrate repair enzyme</fullName>
    </recommendedName>
    <alternativeName>
        <fullName evidence="19">Nicotinamide nucleotide repair protein</fullName>
    </alternativeName>
    <domain>
        <recommendedName>
            <fullName evidence="19">ADP-dependent (S)-NAD(P)H-hydrate dehydratase</fullName>
            <ecNumber evidence="19">4.2.1.136</ecNumber>
        </recommendedName>
        <alternativeName>
            <fullName evidence="19">ADP-dependent NAD(P)HX dehydratase</fullName>
        </alternativeName>
    </domain>
    <domain>
        <recommendedName>
            <fullName evidence="19">NAD(P)H-hydrate epimerase</fullName>
            <ecNumber evidence="19">5.1.99.6</ecNumber>
        </recommendedName>
    </domain>
</protein>
<keyword evidence="23" id="KW-1185">Reference proteome</keyword>
<feature type="binding site" evidence="17">
    <location>
        <position position="259"/>
    </location>
    <ligand>
        <name>(6S)-NADPHX</name>
        <dbReference type="ChEBI" id="CHEBI:64076"/>
    </ligand>
</feature>
<evidence type="ECO:0000313" key="23">
    <source>
        <dbReference type="Proteomes" id="UP000219465"/>
    </source>
</evidence>
<dbReference type="GO" id="GO:0052855">
    <property type="term" value="F:ADP-dependent NAD(P)H-hydrate dehydratase activity"/>
    <property type="evidence" value="ECO:0007669"/>
    <property type="project" value="UniProtKB-UniRule"/>
</dbReference>
<dbReference type="NCBIfam" id="TIGR00197">
    <property type="entry name" value="yjeF_nterm"/>
    <property type="match status" value="1"/>
</dbReference>
<dbReference type="NCBIfam" id="TIGR00196">
    <property type="entry name" value="yjeF_cterm"/>
    <property type="match status" value="1"/>
</dbReference>
<evidence type="ECO:0000256" key="18">
    <source>
        <dbReference type="HAMAP-Rule" id="MF_01966"/>
    </source>
</evidence>
<dbReference type="PROSITE" id="PS51385">
    <property type="entry name" value="YJEF_N"/>
    <property type="match status" value="1"/>
</dbReference>
<dbReference type="GO" id="GO:0052856">
    <property type="term" value="F:NAD(P)HX epimerase activity"/>
    <property type="evidence" value="ECO:0007669"/>
    <property type="project" value="UniProtKB-UniRule"/>
</dbReference>
<evidence type="ECO:0000259" key="20">
    <source>
        <dbReference type="PROSITE" id="PS51383"/>
    </source>
</evidence>
<keyword evidence="6 17" id="KW-0547">Nucleotide-binding</keyword>
<dbReference type="InterPro" id="IPR036652">
    <property type="entry name" value="YjeF_N_dom_sf"/>
</dbReference>
<evidence type="ECO:0000256" key="5">
    <source>
        <dbReference type="ARBA" id="ARBA00022723"/>
    </source>
</evidence>
<comment type="caution">
    <text evidence="18">Lacks conserved residue(s) required for the propagation of feature annotation.</text>
</comment>
<dbReference type="Gene3D" id="3.40.50.10260">
    <property type="entry name" value="YjeF N-terminal domain"/>
    <property type="match status" value="1"/>
</dbReference>
<dbReference type="Pfam" id="PF01256">
    <property type="entry name" value="Carb_kinase"/>
    <property type="match status" value="1"/>
</dbReference>
<dbReference type="InterPro" id="IPR030677">
    <property type="entry name" value="Nnr"/>
</dbReference>
<evidence type="ECO:0000256" key="14">
    <source>
        <dbReference type="ARBA" id="ARBA00025153"/>
    </source>
</evidence>
<dbReference type="PROSITE" id="PS01050">
    <property type="entry name" value="YJEF_C_2"/>
    <property type="match status" value="1"/>
</dbReference>
<dbReference type="SUPFAM" id="SSF53613">
    <property type="entry name" value="Ribokinase-like"/>
    <property type="match status" value="1"/>
</dbReference>
<comment type="similarity">
    <text evidence="18">Belongs to the NnrE/AIBP family.</text>
</comment>
<proteinExistence type="inferred from homology"/>
<dbReference type="GO" id="GO:0046496">
    <property type="term" value="P:nicotinamide nucleotide metabolic process"/>
    <property type="evidence" value="ECO:0007669"/>
    <property type="project" value="UniProtKB-UniRule"/>
</dbReference>
<evidence type="ECO:0000256" key="13">
    <source>
        <dbReference type="ARBA" id="ARBA00023268"/>
    </source>
</evidence>
<dbReference type="Gene3D" id="3.40.1190.20">
    <property type="match status" value="1"/>
</dbReference>
<feature type="binding site" evidence="18">
    <location>
        <begin position="66"/>
        <end position="70"/>
    </location>
    <ligand>
        <name>(6S)-NADPHX</name>
        <dbReference type="ChEBI" id="CHEBI:64076"/>
    </ligand>
</feature>
<dbReference type="InterPro" id="IPR004443">
    <property type="entry name" value="YjeF_N_dom"/>
</dbReference>
<dbReference type="GO" id="GO:0046872">
    <property type="term" value="F:metal ion binding"/>
    <property type="evidence" value="ECO:0007669"/>
    <property type="project" value="UniProtKB-UniRule"/>
</dbReference>
<evidence type="ECO:0000256" key="2">
    <source>
        <dbReference type="ARBA" id="ARBA00000909"/>
    </source>
</evidence>
<comment type="catalytic activity">
    <reaction evidence="15 17 19">
        <text>(6S)-NADHX + ADP = AMP + phosphate + NADH + H(+)</text>
        <dbReference type="Rhea" id="RHEA:32223"/>
        <dbReference type="ChEBI" id="CHEBI:15378"/>
        <dbReference type="ChEBI" id="CHEBI:43474"/>
        <dbReference type="ChEBI" id="CHEBI:57945"/>
        <dbReference type="ChEBI" id="CHEBI:64074"/>
        <dbReference type="ChEBI" id="CHEBI:456215"/>
        <dbReference type="ChEBI" id="CHEBI:456216"/>
        <dbReference type="EC" id="4.2.1.136"/>
    </reaction>
</comment>
<comment type="catalytic activity">
    <reaction evidence="16 17 19">
        <text>(6S)-NADPHX + ADP = AMP + phosphate + NADPH + H(+)</text>
        <dbReference type="Rhea" id="RHEA:32235"/>
        <dbReference type="ChEBI" id="CHEBI:15378"/>
        <dbReference type="ChEBI" id="CHEBI:43474"/>
        <dbReference type="ChEBI" id="CHEBI:57783"/>
        <dbReference type="ChEBI" id="CHEBI:64076"/>
        <dbReference type="ChEBI" id="CHEBI:456215"/>
        <dbReference type="ChEBI" id="CHEBI:456216"/>
        <dbReference type="EC" id="4.2.1.136"/>
    </reaction>
</comment>
<feature type="binding site" evidence="17">
    <location>
        <position position="322"/>
    </location>
    <ligand>
        <name>(6S)-NADPHX</name>
        <dbReference type="ChEBI" id="CHEBI:64076"/>
    </ligand>
</feature>
<comment type="function">
    <text evidence="14 19">Bifunctional enzyme that catalyzes the epimerization of the S- and R-forms of NAD(P)HX and the dehydration of the S-form of NAD(P)HX at the expense of ADP, which is converted to AMP. This allows the repair of both epimers of NAD(P)HX, a damaged form of NAD(P)H that is a result of enzymatic or heat-dependent hydration.</text>
</comment>
<evidence type="ECO:0000313" key="22">
    <source>
        <dbReference type="EMBL" id="SOE08308.1"/>
    </source>
</evidence>
<organism evidence="22 23">
    <name type="scientific">Hoeflea halophila</name>
    <dbReference type="NCBI Taxonomy" id="714899"/>
    <lineage>
        <taxon>Bacteria</taxon>
        <taxon>Pseudomonadati</taxon>
        <taxon>Pseudomonadota</taxon>
        <taxon>Alphaproteobacteria</taxon>
        <taxon>Hyphomicrobiales</taxon>
        <taxon>Rhizobiaceae</taxon>
        <taxon>Hoeflea</taxon>
    </lineage>
</organism>
<comment type="similarity">
    <text evidence="17">Belongs to the NnrD/CARKD family.</text>
</comment>
<evidence type="ECO:0000256" key="6">
    <source>
        <dbReference type="ARBA" id="ARBA00022741"/>
    </source>
</evidence>
<comment type="similarity">
    <text evidence="4 19">In the C-terminal section; belongs to the NnrD/CARKD family.</text>
</comment>
<keyword evidence="5 18" id="KW-0479">Metal-binding</keyword>
<dbReference type="InterPro" id="IPR029056">
    <property type="entry name" value="Ribokinase-like"/>
</dbReference>
<evidence type="ECO:0000256" key="16">
    <source>
        <dbReference type="ARBA" id="ARBA00049209"/>
    </source>
</evidence>
<dbReference type="PIRSF" id="PIRSF017184">
    <property type="entry name" value="Nnr"/>
    <property type="match status" value="1"/>
</dbReference>
<dbReference type="PANTHER" id="PTHR12592">
    <property type="entry name" value="ATP-DEPENDENT (S)-NAD(P)H-HYDRATE DEHYDRATASE FAMILY MEMBER"/>
    <property type="match status" value="1"/>
</dbReference>
<dbReference type="Pfam" id="PF03853">
    <property type="entry name" value="YjeF_N"/>
    <property type="match status" value="1"/>
</dbReference>
<feature type="domain" description="YjeF C-terminal" evidence="20">
    <location>
        <begin position="224"/>
        <end position="492"/>
    </location>
</feature>
<reference evidence="23" key="1">
    <citation type="submission" date="2017-08" db="EMBL/GenBank/DDBJ databases">
        <authorList>
            <person name="Varghese N."/>
            <person name="Submissions S."/>
        </authorList>
    </citation>
    <scope>NUCLEOTIDE SEQUENCE [LARGE SCALE GENOMIC DNA]</scope>
    <source>
        <strain evidence="23">KCTC 23107</strain>
    </source>
</reference>
<feature type="binding site" evidence="18">
    <location>
        <position position="161"/>
    </location>
    <ligand>
        <name>K(+)</name>
        <dbReference type="ChEBI" id="CHEBI:29103"/>
    </ligand>
</feature>
<evidence type="ECO:0000256" key="8">
    <source>
        <dbReference type="ARBA" id="ARBA00022857"/>
    </source>
</evidence>
<comment type="cofactor">
    <cofactor evidence="18 19">
        <name>K(+)</name>
        <dbReference type="ChEBI" id="CHEBI:29103"/>
    </cofactor>
    <text evidence="18 19">Binds 1 potassium ion per subunit.</text>
</comment>
<evidence type="ECO:0000256" key="19">
    <source>
        <dbReference type="PIRNR" id="PIRNR017184"/>
    </source>
</evidence>
<dbReference type="Proteomes" id="UP000219465">
    <property type="component" value="Unassembled WGS sequence"/>
</dbReference>
<keyword evidence="22" id="KW-0418">Kinase</keyword>
<dbReference type="HAMAP" id="MF_01965">
    <property type="entry name" value="NADHX_dehydratase"/>
    <property type="match status" value="1"/>
</dbReference>
<keyword evidence="13" id="KW-0511">Multifunctional enzyme</keyword>
<keyword evidence="10 17" id="KW-0520">NAD</keyword>
<comment type="catalytic activity">
    <reaction evidence="2 18 19">
        <text>(6R)-NADPHX = (6S)-NADPHX</text>
        <dbReference type="Rhea" id="RHEA:32227"/>
        <dbReference type="ChEBI" id="CHEBI:64076"/>
        <dbReference type="ChEBI" id="CHEBI:64077"/>
        <dbReference type="EC" id="5.1.99.6"/>
    </reaction>
</comment>
<evidence type="ECO:0000256" key="9">
    <source>
        <dbReference type="ARBA" id="ARBA00022958"/>
    </source>
</evidence>
<accession>A0A286HKK1</accession>
<evidence type="ECO:0000256" key="7">
    <source>
        <dbReference type="ARBA" id="ARBA00022840"/>
    </source>
</evidence>
<comment type="catalytic activity">
    <reaction evidence="1 18 19">
        <text>(6R)-NADHX = (6S)-NADHX</text>
        <dbReference type="Rhea" id="RHEA:32215"/>
        <dbReference type="ChEBI" id="CHEBI:64074"/>
        <dbReference type="ChEBI" id="CHEBI:64075"/>
        <dbReference type="EC" id="5.1.99.6"/>
    </reaction>
</comment>
<feature type="binding site" evidence="18">
    <location>
        <position position="125"/>
    </location>
    <ligand>
        <name>K(+)</name>
        <dbReference type="ChEBI" id="CHEBI:29103"/>
    </ligand>
</feature>
<evidence type="ECO:0000256" key="10">
    <source>
        <dbReference type="ARBA" id="ARBA00023027"/>
    </source>
</evidence>
<comment type="cofactor">
    <cofactor evidence="17">
        <name>Mg(2+)</name>
        <dbReference type="ChEBI" id="CHEBI:18420"/>
    </cofactor>
</comment>
<dbReference type="EC" id="5.1.99.6" evidence="19"/>
<feature type="domain" description="YjeF N-terminal" evidence="21">
    <location>
        <begin position="19"/>
        <end position="215"/>
    </location>
</feature>
<comment type="function">
    <text evidence="18">Catalyzes the epimerization of the S- and R-forms of NAD(P)HX, a damaged form of NAD(P)H that is a result of enzymatic or heat-dependent hydration. This is a prerequisite for the S-specific NAD(P)H-hydrate dehydratase to allow the repair of both epimers of NAD(P)HX.</text>
</comment>
<dbReference type="GO" id="GO:0110051">
    <property type="term" value="P:metabolite repair"/>
    <property type="evidence" value="ECO:0007669"/>
    <property type="project" value="TreeGrafter"/>
</dbReference>
<dbReference type="PROSITE" id="PS51383">
    <property type="entry name" value="YJEF_C_3"/>
    <property type="match status" value="1"/>
</dbReference>
<evidence type="ECO:0000256" key="4">
    <source>
        <dbReference type="ARBA" id="ARBA00009524"/>
    </source>
</evidence>
<evidence type="ECO:0000256" key="3">
    <source>
        <dbReference type="ARBA" id="ARBA00006001"/>
    </source>
</evidence>